<feature type="signal peptide" evidence="4">
    <location>
        <begin position="1"/>
        <end position="35"/>
    </location>
</feature>
<dbReference type="SMART" id="SM00560">
    <property type="entry name" value="LamGL"/>
    <property type="match status" value="1"/>
</dbReference>
<evidence type="ECO:0000313" key="7">
    <source>
        <dbReference type="Proteomes" id="UP000181951"/>
    </source>
</evidence>
<gene>
    <name evidence="6" type="ORF">SAMN05216267_1026105</name>
</gene>
<protein>
    <submittedName>
        <fullName evidence="6">Concanavalin A-like lectin/glucanases superfamily protein</fullName>
    </submittedName>
</protein>
<dbReference type="Pfam" id="PF13385">
    <property type="entry name" value="Laminin_G_3"/>
    <property type="match status" value="1"/>
</dbReference>
<dbReference type="STRING" id="310780.SAMN05216267_1026105"/>
<keyword evidence="1 4" id="KW-0732">Signal</keyword>
<reference evidence="6 7" key="1">
    <citation type="submission" date="2016-10" db="EMBL/GenBank/DDBJ databases">
        <authorList>
            <person name="de Groot N.N."/>
        </authorList>
    </citation>
    <scope>NUCLEOTIDE SEQUENCE [LARGE SCALE GENOMIC DNA]</scope>
    <source>
        <strain evidence="6 7">CGMCC 4.2026</strain>
    </source>
</reference>
<dbReference type="Gene3D" id="2.60.120.200">
    <property type="match status" value="2"/>
</dbReference>
<keyword evidence="2" id="KW-1015">Disulfide bond</keyword>
<dbReference type="GO" id="GO:0006955">
    <property type="term" value="P:immune response"/>
    <property type="evidence" value="ECO:0007669"/>
    <property type="project" value="InterPro"/>
</dbReference>
<dbReference type="InterPro" id="IPR013320">
    <property type="entry name" value="ConA-like_dom_sf"/>
</dbReference>
<evidence type="ECO:0000259" key="5">
    <source>
        <dbReference type="SMART" id="SM00560"/>
    </source>
</evidence>
<dbReference type="PANTHER" id="PTHR46943:SF1">
    <property type="entry name" value="PENTRAXIN-RELATED PROTEIN PTX3"/>
    <property type="match status" value="1"/>
</dbReference>
<keyword evidence="7" id="KW-1185">Reference proteome</keyword>
<sequence length="754" mass="76151">MRRRLWPSGIPKGRFRAWPAALATGVLLAVLPVSAAGAQSAGKPDVPAPQVPTAQGFVASGTPACSTDKSAPTVLGDPTPQLTAVVHAAAGGAQPALLKANFVIQAHQTSTPAWVAAVPAPSSAGTATDGQEVSASVATPLSDGTLYRMAASTWSYTSDGTQHVSSPSTATTAGWCYFTVDTTAPLAPTVTFGGPYTPCGADDCAAHGGPGVPGTFTFSPGAGDSGVVAYEYWLAGSATVEVPGSPATVTIAPSSEGTAALTVRAQDATGAWGAQTQVLFRVAPPAPSVGLWHFDDGRPGDTSTVAADTATGAGDRHAAALSATGADWSAQGRRGDGDESLALDGTSGHAATDSQVLDPASSFAVSAWVFPFDLTQDRTVLSQTGDDGSGFALSYAAADHAWQFTYAWHDTGGTRHVAYARATAGAERVWTQLAGSYDSVAHTLTLYMNGRPQGSPTTLPATAAAQAISGDVEFGRGTVGGAAGSYGAYWHGLLDEVRVWQRTLSAADAVQEARLEDPATGAVDVARVAAWNAAGASGTTLPDTTTGYGRTLTTEGGALLDGDSLVLDGVDDAAGTPGPVVDDSGSFTVSVVAQPDLSVIAGKPDGWMGQVAGQSSADGSAWGIWYQVVGHEDFPDPDSDGTLSVPVTTWLLGRMGNDGAFTGVRSQDVTEWTPGSVSLPVRVTGVLDAQAGTASLFTGAARTGGGPFTPVPGAGDLIVGKAHVNGAWTAYFPGRVTSLDVWAGAMSDTRIPSA</sequence>
<evidence type="ECO:0000256" key="2">
    <source>
        <dbReference type="ARBA" id="ARBA00023157"/>
    </source>
</evidence>
<name>A0A1H8PRN2_9ACTN</name>
<dbReference type="AlphaFoldDB" id="A0A1H8PRN2"/>
<evidence type="ECO:0000256" key="3">
    <source>
        <dbReference type="SAM" id="MobiDB-lite"/>
    </source>
</evidence>
<organism evidence="6 7">
    <name type="scientific">Actinacidiphila rubida</name>
    <dbReference type="NCBI Taxonomy" id="310780"/>
    <lineage>
        <taxon>Bacteria</taxon>
        <taxon>Bacillati</taxon>
        <taxon>Actinomycetota</taxon>
        <taxon>Actinomycetes</taxon>
        <taxon>Kitasatosporales</taxon>
        <taxon>Streptomycetaceae</taxon>
        <taxon>Actinacidiphila</taxon>
    </lineage>
</organism>
<feature type="region of interest" description="Disordered" evidence="3">
    <location>
        <begin position="322"/>
        <end position="351"/>
    </location>
</feature>
<accession>A0A1H8PRN2</accession>
<feature type="chain" id="PRO_5038622302" evidence="4">
    <location>
        <begin position="36"/>
        <end position="754"/>
    </location>
</feature>
<evidence type="ECO:0000256" key="1">
    <source>
        <dbReference type="ARBA" id="ARBA00022729"/>
    </source>
</evidence>
<keyword evidence="6" id="KW-0430">Lectin</keyword>
<dbReference type="PANTHER" id="PTHR46943">
    <property type="entry name" value="PENTRAXIN-RELATED PROTEIN PTX3"/>
    <property type="match status" value="1"/>
</dbReference>
<proteinExistence type="predicted"/>
<dbReference type="SUPFAM" id="SSF49899">
    <property type="entry name" value="Concanavalin A-like lectins/glucanases"/>
    <property type="match status" value="2"/>
</dbReference>
<evidence type="ECO:0000313" key="6">
    <source>
        <dbReference type="EMBL" id="SEO44203.1"/>
    </source>
</evidence>
<dbReference type="GO" id="GO:0030246">
    <property type="term" value="F:carbohydrate binding"/>
    <property type="evidence" value="ECO:0007669"/>
    <property type="project" value="UniProtKB-KW"/>
</dbReference>
<dbReference type="EMBL" id="FODD01000026">
    <property type="protein sequence ID" value="SEO44203.1"/>
    <property type="molecule type" value="Genomic_DNA"/>
</dbReference>
<dbReference type="InterPro" id="IPR006558">
    <property type="entry name" value="LamG-like"/>
</dbReference>
<evidence type="ECO:0000256" key="4">
    <source>
        <dbReference type="SAM" id="SignalP"/>
    </source>
</evidence>
<dbReference type="Proteomes" id="UP000181951">
    <property type="component" value="Unassembled WGS sequence"/>
</dbReference>
<dbReference type="InterPro" id="IPR042837">
    <property type="entry name" value="PTX3"/>
</dbReference>
<feature type="domain" description="LamG-like jellyroll fold" evidence="5">
    <location>
        <begin position="361"/>
        <end position="507"/>
    </location>
</feature>